<reference evidence="2 3" key="1">
    <citation type="submission" date="2019-07" db="EMBL/GenBank/DDBJ databases">
        <title>Whole genome shotgun sequence of Knoellia locipacati NBRC 109775.</title>
        <authorList>
            <person name="Hosoyama A."/>
            <person name="Uohara A."/>
            <person name="Ohji S."/>
            <person name="Ichikawa N."/>
        </authorList>
    </citation>
    <scope>NUCLEOTIDE SEQUENCE [LARGE SCALE GENOMIC DNA]</scope>
    <source>
        <strain evidence="2 3">NBRC 109775</strain>
    </source>
</reference>
<dbReference type="Proteomes" id="UP000321793">
    <property type="component" value="Unassembled WGS sequence"/>
</dbReference>
<dbReference type="EMBL" id="BKBA01000008">
    <property type="protein sequence ID" value="GEQ13919.1"/>
    <property type="molecule type" value="Genomic_DNA"/>
</dbReference>
<dbReference type="RefSeq" id="WP_147064556.1">
    <property type="nucleotide sequence ID" value="NZ_BAABDN010000001.1"/>
</dbReference>
<organism evidence="2 3">
    <name type="scientific">Knoellia locipacati</name>
    <dbReference type="NCBI Taxonomy" id="882824"/>
    <lineage>
        <taxon>Bacteria</taxon>
        <taxon>Bacillati</taxon>
        <taxon>Actinomycetota</taxon>
        <taxon>Actinomycetes</taxon>
        <taxon>Micrococcales</taxon>
        <taxon>Intrasporangiaceae</taxon>
        <taxon>Knoellia</taxon>
    </lineage>
</organism>
<proteinExistence type="predicted"/>
<protein>
    <recommendedName>
        <fullName evidence="1">AbiEi antitoxin N-terminal domain-containing protein</fullName>
    </recommendedName>
</protein>
<name>A0A512T171_9MICO</name>
<accession>A0A512T171</accession>
<keyword evidence="3" id="KW-1185">Reference proteome</keyword>
<evidence type="ECO:0000313" key="2">
    <source>
        <dbReference type="EMBL" id="GEQ13919.1"/>
    </source>
</evidence>
<feature type="domain" description="AbiEi antitoxin N-terminal" evidence="1">
    <location>
        <begin position="10"/>
        <end position="54"/>
    </location>
</feature>
<dbReference type="AlphaFoldDB" id="A0A512T171"/>
<dbReference type="OrthoDB" id="5176673at2"/>
<sequence>MTGLPPELCALAASQHGMFTTGQAARLGLGRRSLIAAVTAGELVHPGRGLYAVAHLVDHVTPEAWHRHLAAGAMLVYPDAALCGVTSVLAHGIGVWGCDLAKPSLRRPIHRSTGVTCFRVRRSRGAVVATEWGPASTVADSLVQMAVDHGIEQGVVSTDAALRQGRVTKADIDESIDRSTRAPGIHRARSMAAFVCVERESAGESRCGFALELAGIHVVPQVEIRDAFGNLVGRVDFLVEGTTVVVEFDGKLKFASGDPEVLWAEKKREDRLRALGYTVVRITWADLERGTAVAKVRAALAMAAAA</sequence>
<dbReference type="Pfam" id="PF13338">
    <property type="entry name" value="AbiEi_4"/>
    <property type="match status" value="1"/>
</dbReference>
<dbReference type="InterPro" id="IPR025159">
    <property type="entry name" value="AbiEi_N"/>
</dbReference>
<evidence type="ECO:0000313" key="3">
    <source>
        <dbReference type="Proteomes" id="UP000321793"/>
    </source>
</evidence>
<gene>
    <name evidence="2" type="ORF">KLO01_19660</name>
</gene>
<evidence type="ECO:0000259" key="1">
    <source>
        <dbReference type="Pfam" id="PF13338"/>
    </source>
</evidence>
<comment type="caution">
    <text evidence="2">The sequence shown here is derived from an EMBL/GenBank/DDBJ whole genome shotgun (WGS) entry which is preliminary data.</text>
</comment>